<reference evidence="11 12" key="1">
    <citation type="journal article" date="2024" name="Microbiol. Resour. Announc.">
        <title>Genome annotations for the ascomycete fungi Trichoderma harzianum, Trichoderma aggressivum, and Purpureocillium lilacinum.</title>
        <authorList>
            <person name="Beijen E.P.W."/>
            <person name="Ohm R.A."/>
        </authorList>
    </citation>
    <scope>NUCLEOTIDE SEQUENCE [LARGE SCALE GENOMIC DNA]</scope>
    <source>
        <strain evidence="11 12">CBS 150709</strain>
    </source>
</reference>
<evidence type="ECO:0000256" key="3">
    <source>
        <dbReference type="ARBA" id="ARBA00022729"/>
    </source>
</evidence>
<dbReference type="PRINTS" id="PR00111">
    <property type="entry name" value="ABHYDROLASE"/>
</dbReference>
<feature type="transmembrane region" description="Helical" evidence="7">
    <location>
        <begin position="248"/>
        <end position="266"/>
    </location>
</feature>
<keyword evidence="2 7" id="KW-0812">Transmembrane</keyword>
<evidence type="ECO:0000256" key="2">
    <source>
        <dbReference type="ARBA" id="ARBA00022692"/>
    </source>
</evidence>
<evidence type="ECO:0000256" key="4">
    <source>
        <dbReference type="ARBA" id="ARBA00022824"/>
    </source>
</evidence>
<dbReference type="Gene3D" id="3.40.50.1820">
    <property type="entry name" value="alpha/beta hydrolase"/>
    <property type="match status" value="1"/>
</dbReference>
<feature type="transmembrane region" description="Helical" evidence="7">
    <location>
        <begin position="184"/>
        <end position="207"/>
    </location>
</feature>
<feature type="domain" description="AB hydrolase-1" evidence="9">
    <location>
        <begin position="382"/>
        <end position="508"/>
    </location>
</feature>
<sequence>MRFLTASTLLALAGAAHAASSWTFSDGTVTVASRAADNVVEKFSDADRVKKSVTLGFQDTLKVSLTAQEGSKAKRPHQAFLVLKEASGLEAPFPLTVKASGKGTVQITHKDLPVQLLLSQSPLEASLIIASQGSAKGSVTPVFDINLKLDVNGPTPAYEKPLRYGSLAEIHHIFRAGPKNPPKIVSLVFSLAVLATVPALLVGWLVLGANVSHISKALGSAPVSHAVFFGSIVAMEGVFFLYYSSWNLFQVLPAIGVVGAAAFLSGTKALGEVQRRLSTSHPFILSVSFTNRDHPPTTSAELYKTPGLLETLTKMADASQTFPSVEETLQHPAYPGTIWALEPHRHGILGAAVNRGGPVNIAWAIHGSGPVKLVVLVRKMIMGLAGVKTSWQRQTRYFGHDRGETYSVLLIDNRGMGGSDKPLARYSTSQMALDVLDVLDHVGWTAPRSVNVVGISLGGMIAQELACAAPQRIQSLSLLCTSAHVRSGKSLPQTLVERAGMLKPKAEGDAIADTGRSIFVAGWLAAPDAEDLPVPGVTPRCGDVPGGYRMFENNFQRFQAQELTKRRADGAFTLRGFLCQLVAAGWHRKSDEQLRGMADAVGRERIMVMHGTGDNMITVANGQKLIDVIEPGTGLIVEGMGHAPIMERFKWFNELLEERLNEWTKL</sequence>
<dbReference type="SUPFAM" id="SSF53474">
    <property type="entry name" value="alpha/beta-Hydrolases"/>
    <property type="match status" value="1"/>
</dbReference>
<dbReference type="InterPro" id="IPR029058">
    <property type="entry name" value="AB_hydrolase_fold"/>
</dbReference>
<evidence type="ECO:0000313" key="12">
    <source>
        <dbReference type="Proteomes" id="UP001287286"/>
    </source>
</evidence>
<evidence type="ECO:0000256" key="6">
    <source>
        <dbReference type="ARBA" id="ARBA00023136"/>
    </source>
</evidence>
<comment type="subcellular location">
    <subcellularLocation>
        <location evidence="1">Endoplasmic reticulum membrane</location>
        <topology evidence="1">Multi-pass membrane protein</topology>
    </subcellularLocation>
</comment>
<dbReference type="InterPro" id="IPR056790">
    <property type="entry name" value="Ribophorin_II_C"/>
</dbReference>
<evidence type="ECO:0000256" key="8">
    <source>
        <dbReference type="SAM" id="SignalP"/>
    </source>
</evidence>
<feature type="domain" description="Ribophorin II C-terminal" evidence="10">
    <location>
        <begin position="174"/>
        <end position="276"/>
    </location>
</feature>
<keyword evidence="3 8" id="KW-0732">Signal</keyword>
<evidence type="ECO:0000259" key="9">
    <source>
        <dbReference type="Pfam" id="PF00561"/>
    </source>
</evidence>
<feature type="signal peptide" evidence="8">
    <location>
        <begin position="1"/>
        <end position="18"/>
    </location>
</feature>
<proteinExistence type="predicted"/>
<comment type="caution">
    <text evidence="11">The sequence shown here is derived from an EMBL/GenBank/DDBJ whole genome shotgun (WGS) entry which is preliminary data.</text>
</comment>
<evidence type="ECO:0000313" key="11">
    <source>
        <dbReference type="EMBL" id="KAK4094428.1"/>
    </source>
</evidence>
<dbReference type="EMBL" id="JAWRVI010000003">
    <property type="protein sequence ID" value="KAK4094428.1"/>
    <property type="molecule type" value="Genomic_DNA"/>
</dbReference>
<dbReference type="Proteomes" id="UP001287286">
    <property type="component" value="Unassembled WGS sequence"/>
</dbReference>
<dbReference type="InterPro" id="IPR000073">
    <property type="entry name" value="AB_hydrolase_1"/>
</dbReference>
<dbReference type="PANTHER" id="PTHR12640:SF0">
    <property type="entry name" value="DOLICHYL-DIPHOSPHOOLIGOSACCHARIDE--PROTEIN GLYCOSYLTRANSFERASE SUBUNIT 2"/>
    <property type="match status" value="1"/>
</dbReference>
<evidence type="ECO:0000259" key="10">
    <source>
        <dbReference type="Pfam" id="PF25147"/>
    </source>
</evidence>
<dbReference type="Pfam" id="PF25147">
    <property type="entry name" value="Ribophorin_II_C"/>
    <property type="match status" value="1"/>
</dbReference>
<evidence type="ECO:0000256" key="5">
    <source>
        <dbReference type="ARBA" id="ARBA00022989"/>
    </source>
</evidence>
<keyword evidence="12" id="KW-1185">Reference proteome</keyword>
<dbReference type="Pfam" id="PF00561">
    <property type="entry name" value="Abhydrolase_1"/>
    <property type="match status" value="1"/>
</dbReference>
<evidence type="ECO:0000256" key="1">
    <source>
        <dbReference type="ARBA" id="ARBA00004477"/>
    </source>
</evidence>
<name>A0ABR0CFA9_PURLI</name>
<accession>A0ABR0CFA9</accession>
<keyword evidence="5 7" id="KW-1133">Transmembrane helix</keyword>
<evidence type="ECO:0000256" key="7">
    <source>
        <dbReference type="SAM" id="Phobius"/>
    </source>
</evidence>
<keyword evidence="6 7" id="KW-0472">Membrane</keyword>
<feature type="transmembrane region" description="Helical" evidence="7">
    <location>
        <begin position="219"/>
        <end position="242"/>
    </location>
</feature>
<feature type="chain" id="PRO_5045475876" description="Dolichyl-diphosphooligosaccharide--protein glycosyltransferase subunit 2" evidence="8">
    <location>
        <begin position="19"/>
        <end position="666"/>
    </location>
</feature>
<organism evidence="11 12">
    <name type="scientific">Purpureocillium lilacinum</name>
    <name type="common">Paecilomyces lilacinus</name>
    <dbReference type="NCBI Taxonomy" id="33203"/>
    <lineage>
        <taxon>Eukaryota</taxon>
        <taxon>Fungi</taxon>
        <taxon>Dikarya</taxon>
        <taxon>Ascomycota</taxon>
        <taxon>Pezizomycotina</taxon>
        <taxon>Sordariomycetes</taxon>
        <taxon>Hypocreomycetidae</taxon>
        <taxon>Hypocreales</taxon>
        <taxon>Ophiocordycipitaceae</taxon>
        <taxon>Purpureocillium</taxon>
    </lineage>
</organism>
<dbReference type="PANTHER" id="PTHR12640">
    <property type="entry name" value="RIBOPHORIN II"/>
    <property type="match status" value="1"/>
</dbReference>
<dbReference type="InterPro" id="IPR008814">
    <property type="entry name" value="Swp1"/>
</dbReference>
<protein>
    <recommendedName>
        <fullName evidence="13">Dolichyl-diphosphooligosaccharide--protein glycosyltransferase subunit 2</fullName>
    </recommendedName>
</protein>
<gene>
    <name evidence="11" type="ORF">Purlil1_1033</name>
</gene>
<keyword evidence="4" id="KW-0256">Endoplasmic reticulum</keyword>
<evidence type="ECO:0008006" key="13">
    <source>
        <dbReference type="Google" id="ProtNLM"/>
    </source>
</evidence>